<accession>A0A1E5G0M0</accession>
<evidence type="ECO:0000313" key="5">
    <source>
        <dbReference type="Proteomes" id="UP000094296"/>
    </source>
</evidence>
<comment type="caution">
    <text evidence="4">The sequence shown here is derived from an EMBL/GenBank/DDBJ whole genome shotgun (WGS) entry which is preliminary data.</text>
</comment>
<protein>
    <submittedName>
        <fullName evidence="4">Homocitrate synthase</fullName>
    </submittedName>
</protein>
<feature type="domain" description="Pyruvate carboxyltransferase" evidence="3">
    <location>
        <begin position="3"/>
        <end position="256"/>
    </location>
</feature>
<dbReference type="EMBL" id="MIJE01000032">
    <property type="protein sequence ID" value="OEF96372.1"/>
    <property type="molecule type" value="Genomic_DNA"/>
</dbReference>
<dbReference type="PANTHER" id="PTHR42880:SF1">
    <property type="entry name" value="ISOPROPYLMALATE_HOMOCITRATE_CITRAMALATE SYNTHASE FAMILY PROTEIN"/>
    <property type="match status" value="1"/>
</dbReference>
<dbReference type="PROSITE" id="PS00816">
    <property type="entry name" value="AIPM_HOMOCIT_SYNTH_2"/>
    <property type="match status" value="1"/>
</dbReference>
<dbReference type="STRING" id="766136.BHF68_08865"/>
<gene>
    <name evidence="4" type="ORF">BHF68_08865</name>
</gene>
<dbReference type="InterPro" id="IPR013785">
    <property type="entry name" value="Aldolase_TIM"/>
</dbReference>
<dbReference type="Gene3D" id="3.20.20.70">
    <property type="entry name" value="Aldolase class I"/>
    <property type="match status" value="1"/>
</dbReference>
<proteinExistence type="inferred from homology"/>
<dbReference type="Pfam" id="PF00682">
    <property type="entry name" value="HMGL-like"/>
    <property type="match status" value="1"/>
</dbReference>
<reference evidence="4 5" key="1">
    <citation type="submission" date="2016-09" db="EMBL/GenBank/DDBJ databases">
        <title>Draft genome sequence for the type strain of Desulfuribacillus alkaliarsenatis AHT28, an obligately anaerobic, sulfidogenic bacterium isolated from Russian soda lake sediments.</title>
        <authorList>
            <person name="Abin C.A."/>
            <person name="Hollibaugh J.T."/>
        </authorList>
    </citation>
    <scope>NUCLEOTIDE SEQUENCE [LARGE SCALE GENOMIC DNA]</scope>
    <source>
        <strain evidence="4 5">AHT28</strain>
    </source>
</reference>
<organism evidence="4 5">
    <name type="scientific">Desulfuribacillus alkaliarsenatis</name>
    <dbReference type="NCBI Taxonomy" id="766136"/>
    <lineage>
        <taxon>Bacteria</taxon>
        <taxon>Bacillati</taxon>
        <taxon>Bacillota</taxon>
        <taxon>Desulfuribacillia</taxon>
        <taxon>Desulfuribacillales</taxon>
        <taxon>Desulfuribacillaceae</taxon>
        <taxon>Desulfuribacillus</taxon>
    </lineage>
</organism>
<sequence length="280" mass="31234">MNVYIVDTTLRDGEQQAGIALNVEEKSKIATLLDYIGVRQIEAGTPAIGGIEVESIKNIVNLGLKSKIATWNRMNINDIQASVECGVDIIHISVPASDLHIQEKLKKNRTWVKEQMKKCIDYARKKGFEIHVGLEDASRADLGFLLELCIIAKQLGASRVRYADTVGVLTTKKAYEDIFYLNHQIDIPLAIHTHNDFGMAVANSLASVRAGVKYVDCTIGGVGERTGNCNLLHLLQAYDMQMKHDRKIKETLKRLGDVQDEIMNIFYNRKLSSSKTFSLA</sequence>
<dbReference type="PROSITE" id="PS00815">
    <property type="entry name" value="AIPM_HOMOCIT_SYNTH_1"/>
    <property type="match status" value="1"/>
</dbReference>
<dbReference type="AlphaFoldDB" id="A0A1E5G0M0"/>
<dbReference type="InterPro" id="IPR002034">
    <property type="entry name" value="AIPM/Hcit_synth_CS"/>
</dbReference>
<dbReference type="PANTHER" id="PTHR42880">
    <property type="entry name" value="HOMOCITRATE SYNTHASE"/>
    <property type="match status" value="1"/>
</dbReference>
<dbReference type="SUPFAM" id="SSF51569">
    <property type="entry name" value="Aldolase"/>
    <property type="match status" value="1"/>
</dbReference>
<comment type="similarity">
    <text evidence="2">Belongs to the alpha-IPM synthase/homocitrate synthase family.</text>
</comment>
<dbReference type="GO" id="GO:0046912">
    <property type="term" value="F:acyltransferase activity, acyl groups converted into alkyl on transfer"/>
    <property type="evidence" value="ECO:0007669"/>
    <property type="project" value="InterPro"/>
</dbReference>
<evidence type="ECO:0000256" key="1">
    <source>
        <dbReference type="ARBA" id="ARBA00022679"/>
    </source>
</evidence>
<evidence type="ECO:0000256" key="2">
    <source>
        <dbReference type="RuleBase" id="RU003523"/>
    </source>
</evidence>
<evidence type="ECO:0000259" key="3">
    <source>
        <dbReference type="PROSITE" id="PS50991"/>
    </source>
</evidence>
<dbReference type="OrthoDB" id="9804858at2"/>
<dbReference type="PROSITE" id="PS50991">
    <property type="entry name" value="PYR_CT"/>
    <property type="match status" value="1"/>
</dbReference>
<dbReference type="GO" id="GO:0019752">
    <property type="term" value="P:carboxylic acid metabolic process"/>
    <property type="evidence" value="ECO:0007669"/>
    <property type="project" value="InterPro"/>
</dbReference>
<name>A0A1E5G0M0_9FIRM</name>
<dbReference type="Proteomes" id="UP000094296">
    <property type="component" value="Unassembled WGS sequence"/>
</dbReference>
<keyword evidence="1 2" id="KW-0808">Transferase</keyword>
<evidence type="ECO:0000313" key="4">
    <source>
        <dbReference type="EMBL" id="OEF96372.1"/>
    </source>
</evidence>
<dbReference type="InterPro" id="IPR000891">
    <property type="entry name" value="PYR_CT"/>
</dbReference>
<keyword evidence="5" id="KW-1185">Reference proteome</keyword>